<comment type="caution">
    <text evidence="2">The sequence shown here is derived from an EMBL/GenBank/DDBJ whole genome shotgun (WGS) entry which is preliminary data.</text>
</comment>
<dbReference type="SUPFAM" id="SSF143011">
    <property type="entry name" value="RelE-like"/>
    <property type="match status" value="1"/>
</dbReference>
<name>A0A1F5H201_9BACT</name>
<reference evidence="2 3" key="1">
    <citation type="journal article" date="2016" name="Nat. Commun.">
        <title>Thousands of microbial genomes shed light on interconnected biogeochemical processes in an aquifer system.</title>
        <authorList>
            <person name="Anantharaman K."/>
            <person name="Brown C.T."/>
            <person name="Hug L.A."/>
            <person name="Sharon I."/>
            <person name="Castelle C.J."/>
            <person name="Probst A.J."/>
            <person name="Thomas B.C."/>
            <person name="Singh A."/>
            <person name="Wilkins M.J."/>
            <person name="Karaoz U."/>
            <person name="Brodie E.L."/>
            <person name="Williams K.H."/>
            <person name="Hubbard S.S."/>
            <person name="Banfield J.F."/>
        </authorList>
    </citation>
    <scope>NUCLEOTIDE SEQUENCE [LARGE SCALE GENOMIC DNA]</scope>
</reference>
<organism evidence="2 3">
    <name type="scientific">Candidatus Curtissbacteria bacterium RIFCSPHIGHO2_12_41_11</name>
    <dbReference type="NCBI Taxonomy" id="1797718"/>
    <lineage>
        <taxon>Bacteria</taxon>
        <taxon>Candidatus Curtissiibacteriota</taxon>
    </lineage>
</organism>
<dbReference type="InterPro" id="IPR052747">
    <property type="entry name" value="TA_system_RelE_toxin"/>
</dbReference>
<dbReference type="Pfam" id="PF05016">
    <property type="entry name" value="ParE_toxin"/>
    <property type="match status" value="1"/>
</dbReference>
<dbReference type="AlphaFoldDB" id="A0A1F5H201"/>
<proteinExistence type="predicted"/>
<dbReference type="InterPro" id="IPR035093">
    <property type="entry name" value="RelE/ParE_toxin_dom_sf"/>
</dbReference>
<evidence type="ECO:0000313" key="2">
    <source>
        <dbReference type="EMBL" id="OGD98176.1"/>
    </source>
</evidence>
<accession>A0A1F5H201</accession>
<evidence type="ECO:0000313" key="3">
    <source>
        <dbReference type="Proteomes" id="UP000178393"/>
    </source>
</evidence>
<sequence>MEKFEVFVKKSALKQLRSFPKSIQDKILESMLGKLSTKPYIADGKHIKKLTEGYRLRVGDYRIFYYIEVKKVIVTSIVRRTSKTY</sequence>
<gene>
    <name evidence="2" type="ORF">A2W45_01885</name>
</gene>
<dbReference type="PANTHER" id="PTHR38813:SF1">
    <property type="entry name" value="TOXIN RELE1-RELATED"/>
    <property type="match status" value="1"/>
</dbReference>
<dbReference type="EMBL" id="MFBH01000052">
    <property type="protein sequence ID" value="OGD98176.1"/>
    <property type="molecule type" value="Genomic_DNA"/>
</dbReference>
<evidence type="ECO:0008006" key="4">
    <source>
        <dbReference type="Google" id="ProtNLM"/>
    </source>
</evidence>
<dbReference type="InterPro" id="IPR007712">
    <property type="entry name" value="RelE/ParE_toxin"/>
</dbReference>
<evidence type="ECO:0000256" key="1">
    <source>
        <dbReference type="ARBA" id="ARBA00022649"/>
    </source>
</evidence>
<protein>
    <recommendedName>
        <fullName evidence="4">Addiction module toxin RelE</fullName>
    </recommendedName>
</protein>
<keyword evidence="1" id="KW-1277">Toxin-antitoxin system</keyword>
<dbReference type="PANTHER" id="PTHR38813">
    <property type="match status" value="1"/>
</dbReference>
<dbReference type="Gene3D" id="3.30.2310.20">
    <property type="entry name" value="RelE-like"/>
    <property type="match status" value="1"/>
</dbReference>
<dbReference type="Proteomes" id="UP000178393">
    <property type="component" value="Unassembled WGS sequence"/>
</dbReference>